<reference evidence="10 11" key="1">
    <citation type="submission" date="2017-02" db="EMBL/GenBank/DDBJ databases">
        <title>Natronthermophilus aegyptiacus gen. nov.,sp. nov., an aerobic, extremely halophilic alkalithermophilic archaeon isolated from the athalassohaline Wadi An Natrun, Egypt.</title>
        <authorList>
            <person name="Zhao B."/>
        </authorList>
    </citation>
    <scope>NUCLEOTIDE SEQUENCE [LARGE SCALE GENOMIC DNA]</scope>
    <source>
        <strain evidence="10 11">CGMCC 1.3597</strain>
    </source>
</reference>
<comment type="catalytic activity">
    <reaction evidence="1">
        <text>ATP + protein L-histidine = ADP + protein N-phospho-L-histidine.</text>
        <dbReference type="EC" id="2.7.13.3"/>
    </reaction>
</comment>
<dbReference type="InterPro" id="IPR031623">
    <property type="entry name" value="HisKA_4TM"/>
</dbReference>
<sequence>MPTLGLAWGGYRLEQSDIDTDRYARPIAWCLGGAVGLLAVTLPTMLIFPWHDPVVALAWTHFAVTAGAVGGFAVGYVEARAVQREVEATAAAVRADQLDEERQVLAYLNDLLRHEVLNSAQIIGGHASLLLEEPPTTRRQARLETINRETESLQAVIDDVRVMLEANARSDQSTVVDLSTLLTETVSAMQTNYNAEINATIPASITVDGNDGLKRIFTNVLENAIEHNDNECPHVDLSVETTPETVTVTIADDGPGIPESERETLFDRKSSNHGLGLYLVRILVHRYGGTVDLVETSPEGSVFAITLPRASTQRCRSSADDEATRTDDYASDSDRKPGASGESASATTSTAPPLEQRTLEQT</sequence>
<keyword evidence="3" id="KW-0808">Transferase</keyword>
<organism evidence="10 11">
    <name type="scientific">Natronolimnobius baerhuensis</name>
    <dbReference type="NCBI Taxonomy" id="253108"/>
    <lineage>
        <taxon>Archaea</taxon>
        <taxon>Methanobacteriati</taxon>
        <taxon>Methanobacteriota</taxon>
        <taxon>Stenosarchaea group</taxon>
        <taxon>Halobacteria</taxon>
        <taxon>Halobacteriales</taxon>
        <taxon>Natrialbaceae</taxon>
        <taxon>Natronolimnobius</taxon>
    </lineage>
</organism>
<evidence type="ECO:0000256" key="2">
    <source>
        <dbReference type="ARBA" id="ARBA00012438"/>
    </source>
</evidence>
<feature type="domain" description="Histidine kinase" evidence="9">
    <location>
        <begin position="111"/>
        <end position="311"/>
    </location>
</feature>
<dbReference type="InterPro" id="IPR005467">
    <property type="entry name" value="His_kinase_dom"/>
</dbReference>
<feature type="transmembrane region" description="Helical" evidence="8">
    <location>
        <begin position="27"/>
        <end position="50"/>
    </location>
</feature>
<evidence type="ECO:0000256" key="5">
    <source>
        <dbReference type="ARBA" id="ARBA00022777"/>
    </source>
</evidence>
<dbReference type="Gene3D" id="3.30.565.10">
    <property type="entry name" value="Histidine kinase-like ATPase, C-terminal domain"/>
    <property type="match status" value="1"/>
</dbReference>
<dbReference type="PROSITE" id="PS50109">
    <property type="entry name" value="HIS_KIN"/>
    <property type="match status" value="1"/>
</dbReference>
<dbReference type="Pfam" id="PF02518">
    <property type="entry name" value="HATPase_c"/>
    <property type="match status" value="1"/>
</dbReference>
<evidence type="ECO:0000256" key="1">
    <source>
        <dbReference type="ARBA" id="ARBA00000085"/>
    </source>
</evidence>
<dbReference type="SMART" id="SM00387">
    <property type="entry name" value="HATPase_c"/>
    <property type="match status" value="1"/>
</dbReference>
<keyword evidence="8" id="KW-1133">Transmembrane helix</keyword>
<dbReference type="InterPro" id="IPR004358">
    <property type="entry name" value="Sig_transdc_His_kin-like_C"/>
</dbReference>
<feature type="transmembrane region" description="Helical" evidence="8">
    <location>
        <begin position="56"/>
        <end position="77"/>
    </location>
</feature>
<dbReference type="GO" id="GO:0004673">
    <property type="term" value="F:protein histidine kinase activity"/>
    <property type="evidence" value="ECO:0007669"/>
    <property type="project" value="UniProtKB-EC"/>
</dbReference>
<dbReference type="Proteomes" id="UP000196084">
    <property type="component" value="Unassembled WGS sequence"/>
</dbReference>
<keyword evidence="5" id="KW-0418">Kinase</keyword>
<feature type="region of interest" description="Disordered" evidence="7">
    <location>
        <begin position="311"/>
        <end position="362"/>
    </location>
</feature>
<name>A0A202E6F3_9EURY</name>
<evidence type="ECO:0000256" key="3">
    <source>
        <dbReference type="ARBA" id="ARBA00022679"/>
    </source>
</evidence>
<evidence type="ECO:0000259" key="9">
    <source>
        <dbReference type="PROSITE" id="PS50109"/>
    </source>
</evidence>
<evidence type="ECO:0000256" key="8">
    <source>
        <dbReference type="SAM" id="Phobius"/>
    </source>
</evidence>
<gene>
    <name evidence="10" type="ORF">B2G88_15425</name>
</gene>
<dbReference type="Pfam" id="PF16926">
    <property type="entry name" value="HisKA_4TM"/>
    <property type="match status" value="1"/>
</dbReference>
<feature type="compositionally biased region" description="Basic and acidic residues" evidence="7">
    <location>
        <begin position="317"/>
        <end position="337"/>
    </location>
</feature>
<protein>
    <recommendedName>
        <fullName evidence="2">histidine kinase</fullName>
        <ecNumber evidence="2">2.7.13.3</ecNumber>
    </recommendedName>
</protein>
<keyword evidence="6 10" id="KW-0067">ATP-binding</keyword>
<keyword evidence="11" id="KW-1185">Reference proteome</keyword>
<keyword evidence="8" id="KW-0812">Transmembrane</keyword>
<dbReference type="EMBL" id="MWPH01000003">
    <property type="protein sequence ID" value="OVE83809.1"/>
    <property type="molecule type" value="Genomic_DNA"/>
</dbReference>
<proteinExistence type="predicted"/>
<keyword evidence="4" id="KW-0547">Nucleotide-binding</keyword>
<dbReference type="CDD" id="cd00075">
    <property type="entry name" value="HATPase"/>
    <property type="match status" value="1"/>
</dbReference>
<accession>A0A202E6F3</accession>
<dbReference type="EC" id="2.7.13.3" evidence="2"/>
<evidence type="ECO:0000256" key="7">
    <source>
        <dbReference type="SAM" id="MobiDB-lite"/>
    </source>
</evidence>
<dbReference type="AlphaFoldDB" id="A0A202E6F3"/>
<dbReference type="InterPro" id="IPR003594">
    <property type="entry name" value="HATPase_dom"/>
</dbReference>
<dbReference type="PRINTS" id="PR00344">
    <property type="entry name" value="BCTRLSENSOR"/>
</dbReference>
<evidence type="ECO:0000256" key="4">
    <source>
        <dbReference type="ARBA" id="ARBA00022741"/>
    </source>
</evidence>
<dbReference type="PANTHER" id="PTHR44936:SF10">
    <property type="entry name" value="SENSOR PROTEIN RSTB"/>
    <property type="match status" value="1"/>
</dbReference>
<dbReference type="InterPro" id="IPR050980">
    <property type="entry name" value="2C_sensor_his_kinase"/>
</dbReference>
<keyword evidence="8" id="KW-0472">Membrane</keyword>
<evidence type="ECO:0000313" key="10">
    <source>
        <dbReference type="EMBL" id="OVE83809.1"/>
    </source>
</evidence>
<dbReference type="SUPFAM" id="SSF55874">
    <property type="entry name" value="ATPase domain of HSP90 chaperone/DNA topoisomerase II/histidine kinase"/>
    <property type="match status" value="1"/>
</dbReference>
<evidence type="ECO:0000313" key="11">
    <source>
        <dbReference type="Proteomes" id="UP000196084"/>
    </source>
</evidence>
<comment type="caution">
    <text evidence="10">The sequence shown here is derived from an EMBL/GenBank/DDBJ whole genome shotgun (WGS) entry which is preliminary data.</text>
</comment>
<evidence type="ECO:0000256" key="6">
    <source>
        <dbReference type="ARBA" id="ARBA00022840"/>
    </source>
</evidence>
<dbReference type="GO" id="GO:0005524">
    <property type="term" value="F:ATP binding"/>
    <property type="evidence" value="ECO:0007669"/>
    <property type="project" value="UniProtKB-KW"/>
</dbReference>
<dbReference type="InterPro" id="IPR036890">
    <property type="entry name" value="HATPase_C_sf"/>
</dbReference>
<dbReference type="PANTHER" id="PTHR44936">
    <property type="entry name" value="SENSOR PROTEIN CREC"/>
    <property type="match status" value="1"/>
</dbReference>